<comment type="subcellular location">
    <subcellularLocation>
        <location evidence="1">Membrane</location>
        <topology evidence="1">Multi-pass membrane protein</topology>
    </subcellularLocation>
</comment>
<dbReference type="EMBL" id="BPQB01000001">
    <property type="protein sequence ID" value="GJE84984.1"/>
    <property type="molecule type" value="Genomic_DNA"/>
</dbReference>
<dbReference type="GO" id="GO:0022857">
    <property type="term" value="F:transmembrane transporter activity"/>
    <property type="evidence" value="ECO:0007669"/>
    <property type="project" value="InterPro"/>
</dbReference>
<evidence type="ECO:0000256" key="1">
    <source>
        <dbReference type="ARBA" id="ARBA00004141"/>
    </source>
</evidence>
<dbReference type="PROSITE" id="PS50850">
    <property type="entry name" value="MFS"/>
    <property type="match status" value="1"/>
</dbReference>
<name>A0A9P3L7Z6_9APHY</name>
<feature type="transmembrane region" description="Helical" evidence="6">
    <location>
        <begin position="384"/>
        <end position="404"/>
    </location>
</feature>
<dbReference type="AlphaFoldDB" id="A0A9P3L7Z6"/>
<evidence type="ECO:0000256" key="6">
    <source>
        <dbReference type="SAM" id="Phobius"/>
    </source>
</evidence>
<evidence type="ECO:0000256" key="4">
    <source>
        <dbReference type="ARBA" id="ARBA00022989"/>
    </source>
</evidence>
<comment type="caution">
    <text evidence="8">The sequence shown here is derived from an EMBL/GenBank/DDBJ whole genome shotgun (WGS) entry which is preliminary data.</text>
</comment>
<keyword evidence="5 6" id="KW-0472">Membrane</keyword>
<gene>
    <name evidence="8" type="ORF">PsYK624_010610</name>
</gene>
<keyword evidence="9" id="KW-1185">Reference proteome</keyword>
<keyword evidence="2" id="KW-0813">Transport</keyword>
<feature type="transmembrane region" description="Helical" evidence="6">
    <location>
        <begin position="153"/>
        <end position="175"/>
    </location>
</feature>
<feature type="transmembrane region" description="Helical" evidence="6">
    <location>
        <begin position="294"/>
        <end position="314"/>
    </location>
</feature>
<evidence type="ECO:0000256" key="5">
    <source>
        <dbReference type="ARBA" id="ARBA00023136"/>
    </source>
</evidence>
<feature type="domain" description="Major facilitator superfamily (MFS) profile" evidence="7">
    <location>
        <begin position="60"/>
        <end position="471"/>
    </location>
</feature>
<feature type="transmembrane region" description="Helical" evidence="6">
    <location>
        <begin position="187"/>
        <end position="209"/>
    </location>
</feature>
<feature type="transmembrane region" description="Helical" evidence="6">
    <location>
        <begin position="127"/>
        <end position="147"/>
    </location>
</feature>
<dbReference type="GO" id="GO:0016020">
    <property type="term" value="C:membrane"/>
    <property type="evidence" value="ECO:0007669"/>
    <property type="project" value="UniProtKB-SubCell"/>
</dbReference>
<feature type="transmembrane region" description="Helical" evidence="6">
    <location>
        <begin position="221"/>
        <end position="243"/>
    </location>
</feature>
<evidence type="ECO:0000313" key="9">
    <source>
        <dbReference type="Proteomes" id="UP000703269"/>
    </source>
</evidence>
<feature type="transmembrane region" description="Helical" evidence="6">
    <location>
        <begin position="444"/>
        <end position="466"/>
    </location>
</feature>
<dbReference type="FunFam" id="1.20.1250.20:FF:000057">
    <property type="entry name" value="MFS general substrate transporter"/>
    <property type="match status" value="1"/>
</dbReference>
<organism evidence="8 9">
    <name type="scientific">Phanerochaete sordida</name>
    <dbReference type="NCBI Taxonomy" id="48140"/>
    <lineage>
        <taxon>Eukaryota</taxon>
        <taxon>Fungi</taxon>
        <taxon>Dikarya</taxon>
        <taxon>Basidiomycota</taxon>
        <taxon>Agaricomycotina</taxon>
        <taxon>Agaricomycetes</taxon>
        <taxon>Polyporales</taxon>
        <taxon>Phanerochaetaceae</taxon>
        <taxon>Phanerochaete</taxon>
    </lineage>
</organism>
<dbReference type="PANTHER" id="PTHR43791:SF6">
    <property type="entry name" value="TRANSPORTER, PUTATIVE (AFU_ORTHOLOGUE AFUA_1G16690)-RELATED"/>
    <property type="match status" value="1"/>
</dbReference>
<feature type="transmembrane region" description="Helical" evidence="6">
    <location>
        <begin position="97"/>
        <end position="115"/>
    </location>
</feature>
<sequence>MEDDTLVGARTPLLKHATTDDDVTMGHASWSTEDELDGDFGGTLARQELEKKLLWKVDKRMSILVLIYILNFIDRNNAGAARLRGFEEDLGLKGQQFATVLSILYVGYISMQIPSNVFMNHIGKPSIYLPACMAVWGLISVMTGFAHNFFDVLLTRLLLGVVEASFFPGALFLISKWYKHSELGSRTALLFCGNIISNAFGALIASAILDHMDGVLGRAAWRWLFYIEGSLTVLAALLAMAVLPDFPETTRAGWLTEAEVRLAVRRMHEDADAHAAPGARPAHAFVLAVRDPNVWILVVAMFFQVVSNSFTAWFPTIVATLGYSRTATLLLCAPPYVCTAVLTYFVSRHSDAKGERFYHITLPIWTSVAGLLLALCTLDVRARYLSFFLMTQSYAGFSVFYGWMSNSVPSPPAKRAVALALVNALSQLGNVAGAYVWQPVWAPRFAPSFAVCAAASAAAVGCCVVLRRRLVKENARLKRVEVERGVGREGFRYLV</sequence>
<reference evidence="8 9" key="1">
    <citation type="submission" date="2021-08" db="EMBL/GenBank/DDBJ databases">
        <title>Draft Genome Sequence of Phanerochaete sordida strain YK-624.</title>
        <authorList>
            <person name="Mori T."/>
            <person name="Dohra H."/>
            <person name="Suzuki T."/>
            <person name="Kawagishi H."/>
            <person name="Hirai H."/>
        </authorList>
    </citation>
    <scope>NUCLEOTIDE SEQUENCE [LARGE SCALE GENOMIC DNA]</scope>
    <source>
        <strain evidence="8 9">YK-624</strain>
    </source>
</reference>
<keyword evidence="4 6" id="KW-1133">Transmembrane helix</keyword>
<protein>
    <submittedName>
        <fullName evidence="8">MFS general substrate transporter</fullName>
    </submittedName>
</protein>
<dbReference type="Proteomes" id="UP000703269">
    <property type="component" value="Unassembled WGS sequence"/>
</dbReference>
<dbReference type="Gene3D" id="1.20.1250.20">
    <property type="entry name" value="MFS general substrate transporter like domains"/>
    <property type="match status" value="2"/>
</dbReference>
<feature type="transmembrane region" description="Helical" evidence="6">
    <location>
        <begin position="326"/>
        <end position="345"/>
    </location>
</feature>
<dbReference type="Pfam" id="PF07690">
    <property type="entry name" value="MFS_1"/>
    <property type="match status" value="1"/>
</dbReference>
<evidence type="ECO:0000256" key="2">
    <source>
        <dbReference type="ARBA" id="ARBA00022448"/>
    </source>
</evidence>
<feature type="transmembrane region" description="Helical" evidence="6">
    <location>
        <begin position="357"/>
        <end position="378"/>
    </location>
</feature>
<dbReference type="PANTHER" id="PTHR43791">
    <property type="entry name" value="PERMEASE-RELATED"/>
    <property type="match status" value="1"/>
</dbReference>
<dbReference type="InterPro" id="IPR011701">
    <property type="entry name" value="MFS"/>
</dbReference>
<evidence type="ECO:0000259" key="7">
    <source>
        <dbReference type="PROSITE" id="PS50850"/>
    </source>
</evidence>
<dbReference type="OrthoDB" id="2985014at2759"/>
<dbReference type="InterPro" id="IPR020846">
    <property type="entry name" value="MFS_dom"/>
</dbReference>
<dbReference type="SUPFAM" id="SSF103473">
    <property type="entry name" value="MFS general substrate transporter"/>
    <property type="match status" value="1"/>
</dbReference>
<accession>A0A9P3L7Z6</accession>
<proteinExistence type="predicted"/>
<keyword evidence="3 6" id="KW-0812">Transmembrane</keyword>
<dbReference type="FunFam" id="1.20.1250.20:FF:000013">
    <property type="entry name" value="MFS general substrate transporter"/>
    <property type="match status" value="1"/>
</dbReference>
<dbReference type="InterPro" id="IPR036259">
    <property type="entry name" value="MFS_trans_sf"/>
</dbReference>
<evidence type="ECO:0000313" key="8">
    <source>
        <dbReference type="EMBL" id="GJE84984.1"/>
    </source>
</evidence>
<evidence type="ECO:0000256" key="3">
    <source>
        <dbReference type="ARBA" id="ARBA00022692"/>
    </source>
</evidence>